<dbReference type="AlphaFoldDB" id="A0ABD0RWC2"/>
<dbReference type="CDD" id="cd20917">
    <property type="entry name" value="DCAF15-NTD"/>
    <property type="match status" value="1"/>
</dbReference>
<proteinExistence type="predicted"/>
<dbReference type="InterPro" id="IPR038914">
    <property type="entry name" value="DCAF15"/>
</dbReference>
<name>A0ABD0RWC2_CIRMR</name>
<evidence type="ECO:0000313" key="3">
    <source>
        <dbReference type="Proteomes" id="UP001529510"/>
    </source>
</evidence>
<evidence type="ECO:0000259" key="1">
    <source>
        <dbReference type="Pfam" id="PF14939"/>
    </source>
</evidence>
<keyword evidence="3" id="KW-1185">Reference proteome</keyword>
<feature type="domain" description="DDB1- and CUL4-associated factor 15 WD40 repeat-containing" evidence="1">
    <location>
        <begin position="5"/>
        <end position="79"/>
    </location>
</feature>
<dbReference type="Pfam" id="PF14939">
    <property type="entry name" value="DCAF15_WD40"/>
    <property type="match status" value="1"/>
</dbReference>
<dbReference type="EMBL" id="JAMKFB020000001">
    <property type="protein sequence ID" value="KAL0202853.1"/>
    <property type="molecule type" value="Genomic_DNA"/>
</dbReference>
<accession>A0ABD0RWC2</accession>
<dbReference type="InterPro" id="IPR032734">
    <property type="entry name" value="DCAF15_WD40"/>
</dbReference>
<dbReference type="PANTHER" id="PTHR28541:SF1">
    <property type="entry name" value="DDB1- AND CUL4-ASSOCIATED FACTOR 15"/>
    <property type="match status" value="1"/>
</dbReference>
<reference evidence="2 3" key="1">
    <citation type="submission" date="2024-05" db="EMBL/GenBank/DDBJ databases">
        <title>Genome sequencing and assembly of Indian major carp, Cirrhinus mrigala (Hamilton, 1822).</title>
        <authorList>
            <person name="Mohindra V."/>
            <person name="Chowdhury L.M."/>
            <person name="Lal K."/>
            <person name="Jena J.K."/>
        </authorList>
    </citation>
    <scope>NUCLEOTIDE SEQUENCE [LARGE SCALE GENOMIC DNA]</scope>
    <source>
        <strain evidence="2">CM1030</strain>
        <tissue evidence="2">Blood</tissue>
    </source>
</reference>
<organism evidence="2 3">
    <name type="scientific">Cirrhinus mrigala</name>
    <name type="common">Mrigala</name>
    <dbReference type="NCBI Taxonomy" id="683832"/>
    <lineage>
        <taxon>Eukaryota</taxon>
        <taxon>Metazoa</taxon>
        <taxon>Chordata</taxon>
        <taxon>Craniata</taxon>
        <taxon>Vertebrata</taxon>
        <taxon>Euteleostomi</taxon>
        <taxon>Actinopterygii</taxon>
        <taxon>Neopterygii</taxon>
        <taxon>Teleostei</taxon>
        <taxon>Ostariophysi</taxon>
        <taxon>Cypriniformes</taxon>
        <taxon>Cyprinidae</taxon>
        <taxon>Labeoninae</taxon>
        <taxon>Labeonini</taxon>
        <taxon>Cirrhinus</taxon>
    </lineage>
</organism>
<comment type="caution">
    <text evidence="2">The sequence shown here is derived from an EMBL/GenBank/DDBJ whole genome shotgun (WGS) entry which is preliminary data.</text>
</comment>
<evidence type="ECO:0000313" key="2">
    <source>
        <dbReference type="EMBL" id="KAL0202853.1"/>
    </source>
</evidence>
<dbReference type="Proteomes" id="UP001529510">
    <property type="component" value="Unassembled WGS sequence"/>
</dbReference>
<feature type="non-terminal residue" evidence="2">
    <location>
        <position position="79"/>
    </location>
</feature>
<dbReference type="PANTHER" id="PTHR28541">
    <property type="entry name" value="DDB1- AND CUL4-ASSOCIATED FACTOR 15"/>
    <property type="match status" value="1"/>
</dbReference>
<protein>
    <recommendedName>
        <fullName evidence="1">DDB1- and CUL4-associated factor 15 WD40 repeat-containing domain-containing protein</fullName>
    </recommendedName>
</protein>
<gene>
    <name evidence="2" type="ORF">M9458_000871</name>
</gene>
<sequence length="79" mass="9457">MNGQLSQRLFRKLPPRVCVPLKTIVSEEFLRAGHIFLGFTKCGRYVLSYTSDCGEDDDFSFYTYHLYWWEFNLHSRLKQ</sequence>